<sequence>MDCGIQFSLAYKQLRAVIAFERFIKIKPSRLPHTSLTFLKANPSTEYGADEETALANLASRVESEIHRAHGKVEQVYKDAIRSKVSNLKDKHNPLRVRVISGVIAPQDFARMVS</sequence>
<evidence type="ECO:0000313" key="6">
    <source>
        <dbReference type="EMBL" id="RUP20727.1"/>
    </source>
</evidence>
<evidence type="ECO:0000256" key="4">
    <source>
        <dbReference type="ARBA" id="ARBA00023242"/>
    </source>
</evidence>
<evidence type="ECO:0000259" key="5">
    <source>
        <dbReference type="PROSITE" id="PS51321"/>
    </source>
</evidence>
<organism evidence="6 7">
    <name type="scientific">Jimgerdemannia flammicorona</name>
    <dbReference type="NCBI Taxonomy" id="994334"/>
    <lineage>
        <taxon>Eukaryota</taxon>
        <taxon>Fungi</taxon>
        <taxon>Fungi incertae sedis</taxon>
        <taxon>Mucoromycota</taxon>
        <taxon>Mucoromycotina</taxon>
        <taxon>Endogonomycetes</taxon>
        <taxon>Endogonales</taxon>
        <taxon>Endogonaceae</taxon>
        <taxon>Jimgerdemannia</taxon>
    </lineage>
</organism>
<evidence type="ECO:0000313" key="7">
    <source>
        <dbReference type="Proteomes" id="UP000268093"/>
    </source>
</evidence>
<protein>
    <recommendedName>
        <fullName evidence="5">TFIIS central domain-containing protein</fullName>
    </recommendedName>
</protein>
<keyword evidence="2" id="KW-0863">Zinc-finger</keyword>
<dbReference type="PROSITE" id="PS51321">
    <property type="entry name" value="TFIIS_CENTRAL"/>
    <property type="match status" value="1"/>
</dbReference>
<name>A0A433BAC7_9FUNG</name>
<dbReference type="Proteomes" id="UP000268093">
    <property type="component" value="Unassembled WGS sequence"/>
</dbReference>
<dbReference type="Pfam" id="PF07500">
    <property type="entry name" value="TFIIS_M"/>
    <property type="match status" value="1"/>
</dbReference>
<keyword evidence="3" id="KW-0862">Zinc</keyword>
<gene>
    <name evidence="6" type="ORF">BC936DRAFT_139230</name>
</gene>
<keyword evidence="7" id="KW-1185">Reference proteome</keyword>
<evidence type="ECO:0000256" key="3">
    <source>
        <dbReference type="ARBA" id="ARBA00022833"/>
    </source>
</evidence>
<proteinExistence type="predicted"/>
<dbReference type="EMBL" id="RBNI01014514">
    <property type="protein sequence ID" value="RUP20727.1"/>
    <property type="molecule type" value="Genomic_DNA"/>
</dbReference>
<dbReference type="PANTHER" id="PTHR11477:SF0">
    <property type="entry name" value="IP08861P-RELATED"/>
    <property type="match status" value="1"/>
</dbReference>
<dbReference type="GO" id="GO:0005634">
    <property type="term" value="C:nucleus"/>
    <property type="evidence" value="ECO:0007669"/>
    <property type="project" value="TreeGrafter"/>
</dbReference>
<dbReference type="GO" id="GO:0006351">
    <property type="term" value="P:DNA-templated transcription"/>
    <property type="evidence" value="ECO:0007669"/>
    <property type="project" value="InterPro"/>
</dbReference>
<evidence type="ECO:0000256" key="1">
    <source>
        <dbReference type="ARBA" id="ARBA00022723"/>
    </source>
</evidence>
<dbReference type="AlphaFoldDB" id="A0A433BAC7"/>
<dbReference type="InterPro" id="IPR036575">
    <property type="entry name" value="TFIIS_cen_dom_sf"/>
</dbReference>
<dbReference type="InterPro" id="IPR003618">
    <property type="entry name" value="TFIIS_cen_dom"/>
</dbReference>
<comment type="caution">
    <text evidence="6">The sequence shown here is derived from an EMBL/GenBank/DDBJ whole genome shotgun (WGS) entry which is preliminary data.</text>
</comment>
<dbReference type="PANTHER" id="PTHR11477">
    <property type="entry name" value="TRANSCRIPTION FACTOR S-II ZINC FINGER DOMAIN-CONTAINING PROTEIN"/>
    <property type="match status" value="1"/>
</dbReference>
<keyword evidence="4" id="KW-0539">Nucleus</keyword>
<dbReference type="OrthoDB" id="44867at2759"/>
<accession>A0A433BAC7</accession>
<evidence type="ECO:0000256" key="2">
    <source>
        <dbReference type="ARBA" id="ARBA00022771"/>
    </source>
</evidence>
<feature type="domain" description="TFIIS central" evidence="5">
    <location>
        <begin position="38"/>
        <end position="114"/>
    </location>
</feature>
<reference evidence="6 7" key="1">
    <citation type="journal article" date="2018" name="New Phytol.">
        <title>Phylogenomics of Endogonaceae and evolution of mycorrhizas within Mucoromycota.</title>
        <authorList>
            <person name="Chang Y."/>
            <person name="Desiro A."/>
            <person name="Na H."/>
            <person name="Sandor L."/>
            <person name="Lipzen A."/>
            <person name="Clum A."/>
            <person name="Barry K."/>
            <person name="Grigoriev I.V."/>
            <person name="Martin F.M."/>
            <person name="Stajich J.E."/>
            <person name="Smith M.E."/>
            <person name="Bonito G."/>
            <person name="Spatafora J.W."/>
        </authorList>
    </citation>
    <scope>NUCLEOTIDE SEQUENCE [LARGE SCALE GENOMIC DNA]</scope>
    <source>
        <strain evidence="6 7">GMNB39</strain>
    </source>
</reference>
<keyword evidence="1" id="KW-0479">Metal-binding</keyword>
<dbReference type="GO" id="GO:0008270">
    <property type="term" value="F:zinc ion binding"/>
    <property type="evidence" value="ECO:0007669"/>
    <property type="project" value="UniProtKB-KW"/>
</dbReference>
<dbReference type="SUPFAM" id="SSF46942">
    <property type="entry name" value="Elongation factor TFIIS domain 2"/>
    <property type="match status" value="1"/>
</dbReference>
<dbReference type="Gene3D" id="1.10.472.30">
    <property type="entry name" value="Transcription elongation factor S-II, central domain"/>
    <property type="match status" value="1"/>
</dbReference>